<keyword evidence="1" id="KW-0630">Potassium</keyword>
<feature type="domain" description="YjeF N-terminal" evidence="2">
    <location>
        <begin position="21"/>
        <end position="263"/>
    </location>
</feature>
<dbReference type="Pfam" id="PF03853">
    <property type="entry name" value="YjeF_N"/>
    <property type="match status" value="1"/>
</dbReference>
<dbReference type="InterPro" id="IPR004443">
    <property type="entry name" value="YjeF_N_dom"/>
</dbReference>
<dbReference type="EC" id="5.1.99.6" evidence="1"/>
<reference evidence="3 4" key="1">
    <citation type="submission" date="2019-03" db="EMBL/GenBank/DDBJ databases">
        <title>Genomic analyses of the natural microbiome of Caenorhabditis elegans.</title>
        <authorList>
            <person name="Samuel B."/>
        </authorList>
    </citation>
    <scope>NUCLEOTIDE SEQUENCE [LARGE SCALE GENOMIC DNA]</scope>
    <source>
        <strain evidence="3 4">JUb65</strain>
    </source>
</reference>
<keyword evidence="3" id="KW-0418">Kinase</keyword>
<keyword evidence="1" id="KW-0520">NAD</keyword>
<feature type="binding site" evidence="1">
    <location>
        <position position="74"/>
    </location>
    <ligand>
        <name>K(+)</name>
        <dbReference type="ChEBI" id="CHEBI:29103"/>
    </ligand>
</feature>
<evidence type="ECO:0000259" key="2">
    <source>
        <dbReference type="PROSITE" id="PS51385"/>
    </source>
</evidence>
<evidence type="ECO:0000313" key="4">
    <source>
        <dbReference type="Proteomes" id="UP000295764"/>
    </source>
</evidence>
<dbReference type="HAMAP" id="MF_01966">
    <property type="entry name" value="NADHX_epimerase"/>
    <property type="match status" value="1"/>
</dbReference>
<sequence length="270" mass="26839">MSSQGYRGTVVVMDGYGGDQIRAAERPHLDAGEPLMQRAADGLAAIVGDLLDDPAVRPGDGPGSVLVLAGSGDNGGDALFAGARLAAAGRHVAVLRVGARVHEAGLAAALEAGARLLAGPSGTSGPEPRAGAGAADILRAAVPRDGERLAAVATEAALEADLVLDGILGIGVHGASALRSPAREVVESIRELARDQRAPFVVAVDVPSGIDVDTGGIADDHVLHADVTVTFGGVKAGLLAGPAATLAGRIELVDVGIGEDLAAVEPLIRT</sequence>
<feature type="binding site" evidence="1">
    <location>
        <position position="208"/>
    </location>
    <ligand>
        <name>K(+)</name>
        <dbReference type="ChEBI" id="CHEBI:29103"/>
    </ligand>
</feature>
<dbReference type="RefSeq" id="WP_243736401.1">
    <property type="nucleotide sequence ID" value="NZ_SNVW01000011.1"/>
</dbReference>
<comment type="caution">
    <text evidence="1">Lacks conserved residue(s) required for the propagation of feature annotation.</text>
</comment>
<dbReference type="GO" id="GO:0046872">
    <property type="term" value="F:metal ion binding"/>
    <property type="evidence" value="ECO:0007669"/>
    <property type="project" value="UniProtKB-KW"/>
</dbReference>
<comment type="function">
    <text evidence="1">Catalyzes the epimerization of the S- and R-forms of NAD(P)HX, a damaged form of NAD(P)H that is a result of enzymatic or heat-dependent hydration. This is a prerequisite for the S-specific NAD(P)H-hydrate dehydratase to allow the repair of both epimers of NAD(P)HX.</text>
</comment>
<gene>
    <name evidence="1" type="primary">nnrE</name>
    <name evidence="3" type="ORF">EDF64_11112</name>
</gene>
<name>A0A4R6DDF5_9MICO</name>
<keyword evidence="1" id="KW-0521">NADP</keyword>
<evidence type="ECO:0000313" key="3">
    <source>
        <dbReference type="EMBL" id="TDN42537.1"/>
    </source>
</evidence>
<dbReference type="Gene3D" id="3.40.50.10260">
    <property type="entry name" value="YjeF N-terminal domain"/>
    <property type="match status" value="1"/>
</dbReference>
<accession>A0A4R6DDF5</accession>
<dbReference type="GO" id="GO:0000166">
    <property type="term" value="F:nucleotide binding"/>
    <property type="evidence" value="ECO:0007669"/>
    <property type="project" value="UniProtKB-KW"/>
</dbReference>
<comment type="cofactor">
    <cofactor evidence="1">
        <name>K(+)</name>
        <dbReference type="ChEBI" id="CHEBI:29103"/>
    </cofactor>
    <text evidence="1">Binds 1 potassium ion per subunit.</text>
</comment>
<dbReference type="InterPro" id="IPR036652">
    <property type="entry name" value="YjeF_N_dom_sf"/>
</dbReference>
<comment type="catalytic activity">
    <reaction evidence="1">
        <text>(6R)-NADPHX = (6S)-NADPHX</text>
        <dbReference type="Rhea" id="RHEA:32227"/>
        <dbReference type="ChEBI" id="CHEBI:64076"/>
        <dbReference type="ChEBI" id="CHEBI:64077"/>
        <dbReference type="EC" id="5.1.99.6"/>
    </reaction>
</comment>
<protein>
    <recommendedName>
        <fullName evidence="1">NAD(P)H-hydrate epimerase</fullName>
        <ecNumber evidence="1">5.1.99.6</ecNumber>
    </recommendedName>
    <alternativeName>
        <fullName evidence="1">NAD(P)HX epimerase</fullName>
    </alternativeName>
</protein>
<keyword evidence="3" id="KW-0808">Transferase</keyword>
<comment type="catalytic activity">
    <reaction evidence="1">
        <text>(6R)-NADHX = (6S)-NADHX</text>
        <dbReference type="Rhea" id="RHEA:32215"/>
        <dbReference type="ChEBI" id="CHEBI:64074"/>
        <dbReference type="ChEBI" id="CHEBI:64075"/>
        <dbReference type="EC" id="5.1.99.6"/>
    </reaction>
</comment>
<proteinExistence type="inferred from homology"/>
<dbReference type="GO" id="GO:0052856">
    <property type="term" value="F:NAD(P)HX epimerase activity"/>
    <property type="evidence" value="ECO:0007669"/>
    <property type="project" value="UniProtKB-UniRule"/>
</dbReference>
<organism evidence="3 4">
    <name type="scientific">Curtobacterium flaccumfaciens</name>
    <dbReference type="NCBI Taxonomy" id="2035"/>
    <lineage>
        <taxon>Bacteria</taxon>
        <taxon>Bacillati</taxon>
        <taxon>Actinomycetota</taxon>
        <taxon>Actinomycetes</taxon>
        <taxon>Micrococcales</taxon>
        <taxon>Microbacteriaceae</taxon>
        <taxon>Curtobacterium</taxon>
    </lineage>
</organism>
<keyword evidence="1" id="KW-0479">Metal-binding</keyword>
<dbReference type="SUPFAM" id="SSF64153">
    <property type="entry name" value="YjeF N-terminal domain-like"/>
    <property type="match status" value="1"/>
</dbReference>
<dbReference type="STRING" id="2035.RU06_10020"/>
<dbReference type="Proteomes" id="UP000295764">
    <property type="component" value="Unassembled WGS sequence"/>
</dbReference>
<evidence type="ECO:0000256" key="1">
    <source>
        <dbReference type="HAMAP-Rule" id="MF_01966"/>
    </source>
</evidence>
<keyword evidence="1" id="KW-0413">Isomerase</keyword>
<keyword evidence="1" id="KW-0547">Nucleotide-binding</keyword>
<feature type="binding site" evidence="1">
    <location>
        <position position="205"/>
    </location>
    <ligand>
        <name>(6S)-NADPHX</name>
        <dbReference type="ChEBI" id="CHEBI:64076"/>
    </ligand>
</feature>
<dbReference type="AlphaFoldDB" id="A0A4R6DDF5"/>
<comment type="caution">
    <text evidence="3">The sequence shown here is derived from an EMBL/GenBank/DDBJ whole genome shotgun (WGS) entry which is preliminary data.</text>
</comment>
<feature type="binding site" evidence="1">
    <location>
        <position position="165"/>
    </location>
    <ligand>
        <name>K(+)</name>
        <dbReference type="ChEBI" id="CHEBI:29103"/>
    </ligand>
</feature>
<dbReference type="EMBL" id="SNVW01000011">
    <property type="protein sequence ID" value="TDN42537.1"/>
    <property type="molecule type" value="Genomic_DNA"/>
</dbReference>
<dbReference type="PROSITE" id="PS51385">
    <property type="entry name" value="YJEF_N"/>
    <property type="match status" value="1"/>
</dbReference>
<comment type="similarity">
    <text evidence="1">Belongs to the NnrE/AIBP family.</text>
</comment>
<feature type="binding site" evidence="1">
    <location>
        <begin position="73"/>
        <end position="77"/>
    </location>
    <ligand>
        <name>(6S)-NADPHX</name>
        <dbReference type="ChEBI" id="CHEBI:64076"/>
    </ligand>
</feature>
<dbReference type="GO" id="GO:0016301">
    <property type="term" value="F:kinase activity"/>
    <property type="evidence" value="ECO:0007669"/>
    <property type="project" value="UniProtKB-KW"/>
</dbReference>